<reference evidence="4 5" key="1">
    <citation type="submission" date="2019-03" db="EMBL/GenBank/DDBJ databases">
        <title>Genomic Encyclopedia of Type Strains, Phase IV (KMG-IV): sequencing the most valuable type-strain genomes for metagenomic binning, comparative biology and taxonomic classification.</title>
        <authorList>
            <person name="Goeker M."/>
        </authorList>
    </citation>
    <scope>NUCLEOTIDE SEQUENCE [LARGE SCALE GENOMIC DNA]</scope>
    <source>
        <strain evidence="4 5">DSM 24629</strain>
    </source>
</reference>
<evidence type="ECO:0000256" key="2">
    <source>
        <dbReference type="SAM" id="SignalP"/>
    </source>
</evidence>
<evidence type="ECO:0000313" key="5">
    <source>
        <dbReference type="Proteomes" id="UP000294902"/>
    </source>
</evidence>
<keyword evidence="5" id="KW-1185">Reference proteome</keyword>
<dbReference type="AlphaFoldDB" id="A0A4R3MMN0"/>
<sequence length="521" mass="60420">MICIKKLITSKPLVALILLLTSSSFNVFAEKENLSIAIQDLLPHYNNFNWSYFGITGYGHDMSIASIIKNDDNLHYYINGNVHDMSSGESNADFSLSLEYIVESDTLIQIKEEETMLDSEFDRIELIRTPLVQGTHWTQEVEKNGTLTTLSSTITDVEVTNEGTIFTVIYEDTNSSYYEKRQLQEGIGVIDFEKVMYNNEDEEYMVNYSLFTNETGLDTSINFKDTSRSAWYMPYVSKLITLDLLHGYPDQTFRPNKEITVAEFLKLTILSLSYNLEAGDDIWFNPYIEKSLELDIISNDTFDDYNRPITREEMTKVIVNALGKEPQWGELDFTDADEIDSEYVPYVYIAIELGFIQGYPSYNTFALNQFTTRAEAAKLFAFLAETIYTQESLSISNSLDLENEFQDRLFQETEEGWVVRDFNNKQDLIDYIAEIADRELVETYVNNYYDYIDGELVLIPKDGPTLIIEDREYQLEIITPKNFQLKQETTTDMIGHYTLTITFHYEDNRWIVTNRHVNVQD</sequence>
<keyword evidence="2" id="KW-0732">Signal</keyword>
<dbReference type="RefSeq" id="WP_132250466.1">
    <property type="nucleotide sequence ID" value="NZ_SMAL01000002.1"/>
</dbReference>
<dbReference type="Pfam" id="PF00395">
    <property type="entry name" value="SLH"/>
    <property type="match status" value="2"/>
</dbReference>
<keyword evidence="1" id="KW-0677">Repeat</keyword>
<feature type="chain" id="PRO_5039105586" evidence="2">
    <location>
        <begin position="30"/>
        <end position="521"/>
    </location>
</feature>
<dbReference type="InterPro" id="IPR001119">
    <property type="entry name" value="SLH_dom"/>
</dbReference>
<gene>
    <name evidence="4" type="ORF">EDC18_102246</name>
</gene>
<name>A0A4R3MMN0_9FIRM</name>
<dbReference type="PROSITE" id="PS51272">
    <property type="entry name" value="SLH"/>
    <property type="match status" value="2"/>
</dbReference>
<feature type="signal peptide" evidence="2">
    <location>
        <begin position="1"/>
        <end position="29"/>
    </location>
</feature>
<feature type="domain" description="SLH" evidence="3">
    <location>
        <begin position="219"/>
        <end position="282"/>
    </location>
</feature>
<feature type="domain" description="SLH" evidence="3">
    <location>
        <begin position="330"/>
        <end position="394"/>
    </location>
</feature>
<dbReference type="OrthoDB" id="2067411at2"/>
<organism evidence="4 5">
    <name type="scientific">Natranaerovirga pectinivora</name>
    <dbReference type="NCBI Taxonomy" id="682400"/>
    <lineage>
        <taxon>Bacteria</taxon>
        <taxon>Bacillati</taxon>
        <taxon>Bacillota</taxon>
        <taxon>Clostridia</taxon>
        <taxon>Lachnospirales</taxon>
        <taxon>Natranaerovirgaceae</taxon>
        <taxon>Natranaerovirga</taxon>
    </lineage>
</organism>
<dbReference type="Proteomes" id="UP000294902">
    <property type="component" value="Unassembled WGS sequence"/>
</dbReference>
<protein>
    <submittedName>
        <fullName evidence="4">S-layer family protein</fullName>
    </submittedName>
</protein>
<comment type="caution">
    <text evidence="4">The sequence shown here is derived from an EMBL/GenBank/DDBJ whole genome shotgun (WGS) entry which is preliminary data.</text>
</comment>
<proteinExistence type="predicted"/>
<evidence type="ECO:0000259" key="3">
    <source>
        <dbReference type="PROSITE" id="PS51272"/>
    </source>
</evidence>
<evidence type="ECO:0000313" key="4">
    <source>
        <dbReference type="EMBL" id="TCT16229.1"/>
    </source>
</evidence>
<evidence type="ECO:0000256" key="1">
    <source>
        <dbReference type="ARBA" id="ARBA00022737"/>
    </source>
</evidence>
<dbReference type="EMBL" id="SMAL01000002">
    <property type="protein sequence ID" value="TCT16229.1"/>
    <property type="molecule type" value="Genomic_DNA"/>
</dbReference>
<accession>A0A4R3MMN0</accession>